<evidence type="ECO:0000256" key="12">
    <source>
        <dbReference type="ARBA" id="ARBA00022927"/>
    </source>
</evidence>
<evidence type="ECO:0000256" key="6">
    <source>
        <dbReference type="ARBA" id="ARBA00022692"/>
    </source>
</evidence>
<dbReference type="PANTHER" id="PTHR10903:SF135">
    <property type="entry name" value="TRANSLOCASE OF CHLOROPLAST 120, CHLOROPLASTIC-RELATED"/>
    <property type="match status" value="1"/>
</dbReference>
<name>A0A8H3R502_9GLOM</name>
<keyword evidence="7" id="KW-0479">Metal-binding</keyword>
<evidence type="ECO:0000256" key="2">
    <source>
        <dbReference type="ARBA" id="ARBA00004167"/>
    </source>
</evidence>
<dbReference type="Pfam" id="PF04548">
    <property type="entry name" value="AIG1"/>
    <property type="match status" value="1"/>
</dbReference>
<evidence type="ECO:0000256" key="15">
    <source>
        <dbReference type="ARBA" id="ARBA00023136"/>
    </source>
</evidence>
<dbReference type="InterPro" id="IPR027417">
    <property type="entry name" value="P-loop_NTPase"/>
</dbReference>
<dbReference type="EMBL" id="BLAL01000324">
    <property type="protein sequence ID" value="GET03627.1"/>
    <property type="molecule type" value="Genomic_DNA"/>
</dbReference>
<dbReference type="PANTHER" id="PTHR10903">
    <property type="entry name" value="GTPASE, IMAP FAMILY MEMBER-RELATED"/>
    <property type="match status" value="1"/>
</dbReference>
<keyword evidence="9" id="KW-0378">Hydrolase</keyword>
<keyword evidence="4" id="KW-0150">Chloroplast</keyword>
<evidence type="ECO:0000256" key="1">
    <source>
        <dbReference type="ARBA" id="ARBA00001946"/>
    </source>
</evidence>
<evidence type="ECO:0000256" key="11">
    <source>
        <dbReference type="ARBA" id="ARBA00022842"/>
    </source>
</evidence>
<gene>
    <name evidence="18" type="ORF">RCL2_002995600</name>
</gene>
<dbReference type="OrthoDB" id="8954335at2759"/>
<dbReference type="GO" id="GO:0046872">
    <property type="term" value="F:metal ion binding"/>
    <property type="evidence" value="ECO:0007669"/>
    <property type="project" value="UniProtKB-KW"/>
</dbReference>
<comment type="subcellular location">
    <subcellularLocation>
        <location evidence="2">Membrane</location>
        <topology evidence="2">Single-pass membrane protein</topology>
    </subcellularLocation>
    <subcellularLocation>
        <location evidence="16">Plastid</location>
        <location evidence="16">Chloroplast outer membrane</location>
    </subcellularLocation>
</comment>
<evidence type="ECO:0000313" key="18">
    <source>
        <dbReference type="EMBL" id="GET03627.1"/>
    </source>
</evidence>
<dbReference type="InterPro" id="IPR006703">
    <property type="entry name" value="G_AIG1"/>
</dbReference>
<keyword evidence="5" id="KW-0934">Plastid</keyword>
<comment type="caution">
    <text evidence="18">The sequence shown here is derived from an EMBL/GenBank/DDBJ whole genome shotgun (WGS) entry which is preliminary data.</text>
</comment>
<dbReference type="SUPFAM" id="SSF52540">
    <property type="entry name" value="P-loop containing nucleoside triphosphate hydrolases"/>
    <property type="match status" value="1"/>
</dbReference>
<evidence type="ECO:0000256" key="16">
    <source>
        <dbReference type="ARBA" id="ARBA00024013"/>
    </source>
</evidence>
<keyword evidence="15" id="KW-0472">Membrane</keyword>
<evidence type="ECO:0000256" key="13">
    <source>
        <dbReference type="ARBA" id="ARBA00022989"/>
    </source>
</evidence>
<dbReference type="GO" id="GO:0005525">
    <property type="term" value="F:GTP binding"/>
    <property type="evidence" value="ECO:0007669"/>
    <property type="project" value="UniProtKB-KW"/>
</dbReference>
<keyword evidence="11" id="KW-0460">Magnesium</keyword>
<dbReference type="Proteomes" id="UP000615446">
    <property type="component" value="Unassembled WGS sequence"/>
</dbReference>
<comment type="cofactor">
    <cofactor evidence="1">
        <name>Mg(2+)</name>
        <dbReference type="ChEBI" id="CHEBI:18420"/>
    </cofactor>
</comment>
<evidence type="ECO:0000256" key="3">
    <source>
        <dbReference type="ARBA" id="ARBA00022448"/>
    </source>
</evidence>
<organism evidence="18 19">
    <name type="scientific">Rhizophagus clarus</name>
    <dbReference type="NCBI Taxonomy" id="94130"/>
    <lineage>
        <taxon>Eukaryota</taxon>
        <taxon>Fungi</taxon>
        <taxon>Fungi incertae sedis</taxon>
        <taxon>Mucoromycota</taxon>
        <taxon>Glomeromycotina</taxon>
        <taxon>Glomeromycetes</taxon>
        <taxon>Glomerales</taxon>
        <taxon>Glomeraceae</taxon>
        <taxon>Rhizophagus</taxon>
    </lineage>
</organism>
<keyword evidence="12" id="KW-0653">Protein transport</keyword>
<proteinExistence type="predicted"/>
<protein>
    <submittedName>
        <fullName evidence="18">AIG1-type guanine nucleotide-binding (G) domain-containing protein</fullName>
    </submittedName>
</protein>
<keyword evidence="3" id="KW-0813">Transport</keyword>
<dbReference type="GO" id="GO:0016787">
    <property type="term" value="F:hydrolase activity"/>
    <property type="evidence" value="ECO:0007669"/>
    <property type="project" value="UniProtKB-KW"/>
</dbReference>
<keyword evidence="8" id="KW-0547">Nucleotide-binding</keyword>
<evidence type="ECO:0000256" key="5">
    <source>
        <dbReference type="ARBA" id="ARBA00022640"/>
    </source>
</evidence>
<evidence type="ECO:0000256" key="8">
    <source>
        <dbReference type="ARBA" id="ARBA00022741"/>
    </source>
</evidence>
<evidence type="ECO:0000259" key="17">
    <source>
        <dbReference type="Pfam" id="PF04548"/>
    </source>
</evidence>
<accession>A0A8H3R502</accession>
<sequence>MKFEKLSTLGNLLICGHPENGPFKTGDGGKSITKSCDTTILDVDGKPHLLIDTPGFSDPIVATDDETWKKIGSIALKCASGVRAVLFVIPAGRYTSSQQGIIEKAVDILELRSMNNITAVFTHCNKVNTENPDLLIDKLTCEQTNFLEKINNRFTVIPNPEWFGPQGQLTRSRLEYHRKNISTIERNFTFSILKLIRLVYEIQNVKSQPEVEQALNEYEENSVQDNAKQVLIDKLEKIPESHDLK</sequence>
<evidence type="ECO:0000256" key="10">
    <source>
        <dbReference type="ARBA" id="ARBA00022805"/>
    </source>
</evidence>
<evidence type="ECO:0000313" key="19">
    <source>
        <dbReference type="Proteomes" id="UP000615446"/>
    </source>
</evidence>
<keyword evidence="13" id="KW-1133">Transmembrane helix</keyword>
<dbReference type="GO" id="GO:0016020">
    <property type="term" value="C:membrane"/>
    <property type="evidence" value="ECO:0007669"/>
    <property type="project" value="UniProtKB-SubCell"/>
</dbReference>
<keyword evidence="6" id="KW-0812">Transmembrane</keyword>
<evidence type="ECO:0000256" key="4">
    <source>
        <dbReference type="ARBA" id="ARBA00022528"/>
    </source>
</evidence>
<evidence type="ECO:0000256" key="7">
    <source>
        <dbReference type="ARBA" id="ARBA00022723"/>
    </source>
</evidence>
<dbReference type="Gene3D" id="3.40.50.300">
    <property type="entry name" value="P-loop containing nucleotide triphosphate hydrolases"/>
    <property type="match status" value="1"/>
</dbReference>
<evidence type="ECO:0000256" key="9">
    <source>
        <dbReference type="ARBA" id="ARBA00022801"/>
    </source>
</evidence>
<dbReference type="AlphaFoldDB" id="A0A8H3R502"/>
<dbReference type="GO" id="GO:0015031">
    <property type="term" value="P:protein transport"/>
    <property type="evidence" value="ECO:0007669"/>
    <property type="project" value="UniProtKB-KW"/>
</dbReference>
<keyword evidence="10" id="KW-1002">Plastid outer membrane</keyword>
<dbReference type="InterPro" id="IPR045058">
    <property type="entry name" value="GIMA/IAN/Toc"/>
</dbReference>
<evidence type="ECO:0000256" key="14">
    <source>
        <dbReference type="ARBA" id="ARBA00023134"/>
    </source>
</evidence>
<keyword evidence="14" id="KW-0342">GTP-binding</keyword>
<feature type="domain" description="AIG1-type G" evidence="17">
    <location>
        <begin position="23"/>
        <end position="157"/>
    </location>
</feature>
<reference evidence="18" key="1">
    <citation type="submission" date="2019-10" db="EMBL/GenBank/DDBJ databases">
        <title>Conservation and host-specific expression of non-tandemly repeated heterogenous ribosome RNA gene in arbuscular mycorrhizal fungi.</title>
        <authorList>
            <person name="Maeda T."/>
            <person name="Kobayashi Y."/>
            <person name="Nakagawa T."/>
            <person name="Ezawa T."/>
            <person name="Yamaguchi K."/>
            <person name="Bino T."/>
            <person name="Nishimoto Y."/>
            <person name="Shigenobu S."/>
            <person name="Kawaguchi M."/>
        </authorList>
    </citation>
    <scope>NUCLEOTIDE SEQUENCE</scope>
    <source>
        <strain evidence="18">HR1</strain>
    </source>
</reference>